<comment type="caution">
    <text evidence="2">The sequence shown here is derived from an EMBL/GenBank/DDBJ whole genome shotgun (WGS) entry which is preliminary data.</text>
</comment>
<evidence type="ECO:0000313" key="2">
    <source>
        <dbReference type="EMBL" id="GFC64190.1"/>
    </source>
</evidence>
<gene>
    <name evidence="2" type="ORF">Tci_836160</name>
</gene>
<protein>
    <submittedName>
        <fullName evidence="2">Retrovirus-related Pol polyprotein from transposon TNT 1-94</fullName>
    </submittedName>
</protein>
<organism evidence="2">
    <name type="scientific">Tanacetum cinerariifolium</name>
    <name type="common">Dalmatian daisy</name>
    <name type="synonym">Chrysanthemum cinerariifolium</name>
    <dbReference type="NCBI Taxonomy" id="118510"/>
    <lineage>
        <taxon>Eukaryota</taxon>
        <taxon>Viridiplantae</taxon>
        <taxon>Streptophyta</taxon>
        <taxon>Embryophyta</taxon>
        <taxon>Tracheophyta</taxon>
        <taxon>Spermatophyta</taxon>
        <taxon>Magnoliopsida</taxon>
        <taxon>eudicotyledons</taxon>
        <taxon>Gunneridae</taxon>
        <taxon>Pentapetalae</taxon>
        <taxon>asterids</taxon>
        <taxon>campanulids</taxon>
        <taxon>Asterales</taxon>
        <taxon>Asteraceae</taxon>
        <taxon>Asteroideae</taxon>
        <taxon>Anthemideae</taxon>
        <taxon>Anthemidinae</taxon>
        <taxon>Tanacetum</taxon>
    </lineage>
</organism>
<dbReference type="Pfam" id="PF22936">
    <property type="entry name" value="Pol_BBD"/>
    <property type="match status" value="1"/>
</dbReference>
<name>A0A699QGN4_TANCI</name>
<evidence type="ECO:0000259" key="1">
    <source>
        <dbReference type="Pfam" id="PF22936"/>
    </source>
</evidence>
<feature type="domain" description="Retrovirus-related Pol polyprotein from transposon TNT 1-94-like beta-barrel" evidence="1">
    <location>
        <begin position="9"/>
        <end position="85"/>
    </location>
</feature>
<feature type="non-terminal residue" evidence="2">
    <location>
        <position position="91"/>
    </location>
</feature>
<reference evidence="2" key="1">
    <citation type="journal article" date="2019" name="Sci. Rep.">
        <title>Draft genome of Tanacetum cinerariifolium, the natural source of mosquito coil.</title>
        <authorList>
            <person name="Yamashiro T."/>
            <person name="Shiraishi A."/>
            <person name="Satake H."/>
            <person name="Nakayama K."/>
        </authorList>
    </citation>
    <scope>NUCLEOTIDE SEQUENCE</scope>
</reference>
<dbReference type="EMBL" id="BKCJ011001246">
    <property type="protein sequence ID" value="GFC64190.1"/>
    <property type="molecule type" value="Genomic_DNA"/>
</dbReference>
<dbReference type="AlphaFoldDB" id="A0A699QGN4"/>
<accession>A0A699QGN4</accession>
<proteinExistence type="predicted"/>
<sequence>MMMVMTVLNGATCHVATRKEYFSSYTPGDFGVVRMCNTGLSRIPGIEDICLKFVTGMELVLHNVKHVPDIRLNIISTGLLDEDGYHKSSGN</sequence>
<dbReference type="PANTHER" id="PTHR47592:SF31">
    <property type="entry name" value="ZINC FINGER, CCHC-TYPE-RELATED"/>
    <property type="match status" value="1"/>
</dbReference>
<dbReference type="PANTHER" id="PTHR47592">
    <property type="entry name" value="PBF68 PROTEIN"/>
    <property type="match status" value="1"/>
</dbReference>
<dbReference type="InterPro" id="IPR054722">
    <property type="entry name" value="PolX-like_BBD"/>
</dbReference>